<keyword evidence="3" id="KW-1185">Reference proteome</keyword>
<protein>
    <submittedName>
        <fullName evidence="2">2809_t:CDS:1</fullName>
    </submittedName>
</protein>
<feature type="region of interest" description="Disordered" evidence="1">
    <location>
        <begin position="13"/>
        <end position="33"/>
    </location>
</feature>
<dbReference type="Proteomes" id="UP000789901">
    <property type="component" value="Unassembled WGS sequence"/>
</dbReference>
<evidence type="ECO:0000256" key="1">
    <source>
        <dbReference type="SAM" id="MobiDB-lite"/>
    </source>
</evidence>
<name>A0ABN7WQ21_GIGMA</name>
<organism evidence="2 3">
    <name type="scientific">Gigaspora margarita</name>
    <dbReference type="NCBI Taxonomy" id="4874"/>
    <lineage>
        <taxon>Eukaryota</taxon>
        <taxon>Fungi</taxon>
        <taxon>Fungi incertae sedis</taxon>
        <taxon>Mucoromycota</taxon>
        <taxon>Glomeromycotina</taxon>
        <taxon>Glomeromycetes</taxon>
        <taxon>Diversisporales</taxon>
        <taxon>Gigasporaceae</taxon>
        <taxon>Gigaspora</taxon>
    </lineage>
</organism>
<gene>
    <name evidence="2" type="ORF">GMARGA_LOCUS33658</name>
</gene>
<dbReference type="EMBL" id="CAJVQB010056646">
    <property type="protein sequence ID" value="CAG8837787.1"/>
    <property type="molecule type" value="Genomic_DNA"/>
</dbReference>
<accession>A0ABN7WQ21</accession>
<reference evidence="2 3" key="1">
    <citation type="submission" date="2021-06" db="EMBL/GenBank/DDBJ databases">
        <authorList>
            <person name="Kallberg Y."/>
            <person name="Tangrot J."/>
            <person name="Rosling A."/>
        </authorList>
    </citation>
    <scope>NUCLEOTIDE SEQUENCE [LARGE SCALE GENOMIC DNA]</scope>
    <source>
        <strain evidence="2 3">120-4 pot B 10/14</strain>
    </source>
</reference>
<comment type="caution">
    <text evidence="2">The sequence shown here is derived from an EMBL/GenBank/DDBJ whole genome shotgun (WGS) entry which is preliminary data.</text>
</comment>
<evidence type="ECO:0000313" key="3">
    <source>
        <dbReference type="Proteomes" id="UP000789901"/>
    </source>
</evidence>
<feature type="non-terminal residue" evidence="2">
    <location>
        <position position="53"/>
    </location>
</feature>
<proteinExistence type="predicted"/>
<feature type="non-terminal residue" evidence="2">
    <location>
        <position position="1"/>
    </location>
</feature>
<evidence type="ECO:0000313" key="2">
    <source>
        <dbReference type="EMBL" id="CAG8837787.1"/>
    </source>
</evidence>
<sequence length="53" mass="5965">KLKLSVLVNQRRSHEAYSSQRMKRRVAGSSTSVPNNRFSSLVSYLSSNESAYS</sequence>